<protein>
    <submittedName>
        <fullName evidence="5">S-adenosyl-L-methionine-dependent methyltransferase</fullName>
    </submittedName>
</protein>
<organism evidence="5 6">
    <name type="scientific">Coniophora puteana (strain RWD-64-598)</name>
    <name type="common">Brown rot fungus</name>
    <dbReference type="NCBI Taxonomy" id="741705"/>
    <lineage>
        <taxon>Eukaryota</taxon>
        <taxon>Fungi</taxon>
        <taxon>Dikarya</taxon>
        <taxon>Basidiomycota</taxon>
        <taxon>Agaricomycotina</taxon>
        <taxon>Agaricomycetes</taxon>
        <taxon>Agaricomycetidae</taxon>
        <taxon>Boletales</taxon>
        <taxon>Coniophorineae</taxon>
        <taxon>Coniophoraceae</taxon>
        <taxon>Coniophora</taxon>
    </lineage>
</organism>
<dbReference type="Pfam" id="PF01596">
    <property type="entry name" value="Methyltransf_3"/>
    <property type="match status" value="1"/>
</dbReference>
<dbReference type="SUPFAM" id="SSF53335">
    <property type="entry name" value="S-adenosyl-L-methionine-dependent methyltransferases"/>
    <property type="match status" value="1"/>
</dbReference>
<accession>A0A5M3N0I4</accession>
<evidence type="ECO:0000256" key="1">
    <source>
        <dbReference type="ARBA" id="ARBA00022603"/>
    </source>
</evidence>
<dbReference type="OrthoDB" id="10251242at2759"/>
<dbReference type="InterPro" id="IPR029063">
    <property type="entry name" value="SAM-dependent_MTases_sf"/>
</dbReference>
<dbReference type="EMBL" id="JH711574">
    <property type="protein sequence ID" value="EIW84786.1"/>
    <property type="molecule type" value="Genomic_DNA"/>
</dbReference>
<dbReference type="AlphaFoldDB" id="A0A5M3N0I4"/>
<evidence type="ECO:0000313" key="5">
    <source>
        <dbReference type="EMBL" id="EIW84786.1"/>
    </source>
</evidence>
<keyword evidence="6" id="KW-1185">Reference proteome</keyword>
<dbReference type="GO" id="GO:0008757">
    <property type="term" value="F:S-adenosylmethionine-dependent methyltransferase activity"/>
    <property type="evidence" value="ECO:0007669"/>
    <property type="project" value="TreeGrafter"/>
</dbReference>
<dbReference type="RefSeq" id="XP_007764485.1">
    <property type="nucleotide sequence ID" value="XM_007766295.1"/>
</dbReference>
<evidence type="ECO:0000256" key="4">
    <source>
        <dbReference type="ARBA" id="ARBA00023453"/>
    </source>
</evidence>
<dbReference type="InterPro" id="IPR002935">
    <property type="entry name" value="SAM_O-MeTrfase"/>
</dbReference>
<comment type="similarity">
    <text evidence="4">Belongs to the class I-like SAM-binding methyltransferase superfamily. Cation-dependent O-methyltransferase family.</text>
</comment>
<keyword evidence="1 5" id="KW-0489">Methyltransferase</keyword>
<comment type="caution">
    <text evidence="5">The sequence shown here is derived from an EMBL/GenBank/DDBJ whole genome shotgun (WGS) entry which is preliminary data.</text>
</comment>
<gene>
    <name evidence="5" type="ORF">CONPUDRAFT_134684</name>
</gene>
<reference evidence="6" key="1">
    <citation type="journal article" date="2012" name="Science">
        <title>The Paleozoic origin of enzymatic lignin decomposition reconstructed from 31 fungal genomes.</title>
        <authorList>
            <person name="Floudas D."/>
            <person name="Binder M."/>
            <person name="Riley R."/>
            <person name="Barry K."/>
            <person name="Blanchette R.A."/>
            <person name="Henrissat B."/>
            <person name="Martinez A.T."/>
            <person name="Otillar R."/>
            <person name="Spatafora J.W."/>
            <person name="Yadav J.S."/>
            <person name="Aerts A."/>
            <person name="Benoit I."/>
            <person name="Boyd A."/>
            <person name="Carlson A."/>
            <person name="Copeland A."/>
            <person name="Coutinho P.M."/>
            <person name="de Vries R.P."/>
            <person name="Ferreira P."/>
            <person name="Findley K."/>
            <person name="Foster B."/>
            <person name="Gaskell J."/>
            <person name="Glotzer D."/>
            <person name="Gorecki P."/>
            <person name="Heitman J."/>
            <person name="Hesse C."/>
            <person name="Hori C."/>
            <person name="Igarashi K."/>
            <person name="Jurgens J.A."/>
            <person name="Kallen N."/>
            <person name="Kersten P."/>
            <person name="Kohler A."/>
            <person name="Kuees U."/>
            <person name="Kumar T.K.A."/>
            <person name="Kuo A."/>
            <person name="LaButti K."/>
            <person name="Larrondo L.F."/>
            <person name="Lindquist E."/>
            <person name="Ling A."/>
            <person name="Lombard V."/>
            <person name="Lucas S."/>
            <person name="Lundell T."/>
            <person name="Martin R."/>
            <person name="McLaughlin D.J."/>
            <person name="Morgenstern I."/>
            <person name="Morin E."/>
            <person name="Murat C."/>
            <person name="Nagy L.G."/>
            <person name="Nolan M."/>
            <person name="Ohm R.A."/>
            <person name="Patyshakuliyeva A."/>
            <person name="Rokas A."/>
            <person name="Ruiz-Duenas F.J."/>
            <person name="Sabat G."/>
            <person name="Salamov A."/>
            <person name="Samejima M."/>
            <person name="Schmutz J."/>
            <person name="Slot J.C."/>
            <person name="St John F."/>
            <person name="Stenlid J."/>
            <person name="Sun H."/>
            <person name="Sun S."/>
            <person name="Syed K."/>
            <person name="Tsang A."/>
            <person name="Wiebenga A."/>
            <person name="Young D."/>
            <person name="Pisabarro A."/>
            <person name="Eastwood D.C."/>
            <person name="Martin F."/>
            <person name="Cullen D."/>
            <person name="Grigoriev I.V."/>
            <person name="Hibbett D.S."/>
        </authorList>
    </citation>
    <scope>NUCLEOTIDE SEQUENCE [LARGE SCALE GENOMIC DNA]</scope>
    <source>
        <strain evidence="6">RWD-64-598 SS2</strain>
    </source>
</reference>
<dbReference type="GO" id="GO:0008171">
    <property type="term" value="F:O-methyltransferase activity"/>
    <property type="evidence" value="ECO:0007669"/>
    <property type="project" value="InterPro"/>
</dbReference>
<dbReference type="OMA" id="TIEDWAC"/>
<dbReference type="Proteomes" id="UP000053558">
    <property type="component" value="Unassembled WGS sequence"/>
</dbReference>
<keyword evidence="3" id="KW-0949">S-adenosyl-L-methionine</keyword>
<dbReference type="PROSITE" id="PS51682">
    <property type="entry name" value="SAM_OMT_I"/>
    <property type="match status" value="1"/>
</dbReference>
<dbReference type="GeneID" id="19200651"/>
<dbReference type="CDD" id="cd02440">
    <property type="entry name" value="AdoMet_MTases"/>
    <property type="match status" value="1"/>
</dbReference>
<dbReference type="PANTHER" id="PTHR10509:SF14">
    <property type="entry name" value="CAFFEOYL-COA O-METHYLTRANSFERASE 3-RELATED"/>
    <property type="match status" value="1"/>
</dbReference>
<proteinExistence type="inferred from homology"/>
<dbReference type="Gene3D" id="3.40.50.150">
    <property type="entry name" value="Vaccinia Virus protein VP39"/>
    <property type="match status" value="1"/>
</dbReference>
<dbReference type="KEGG" id="cput:CONPUDRAFT_134684"/>
<sequence>MTSTDTPHNPDWAHSIRFHNSFLLERTAPGEAERLAAIEHALANSAAHGLPQISVARNEGKFLRLVARSIGAKRVLEVGTLGGVSSIWIAQGLPPDGRIVTLELSEERAKVAKQNWEAAGIAHQISIIVGDAVASITALHPSESEPFDMAFIDADKKSNPTYFREAKRLVRSGGVIIVDNVIRRGRIADLSNTQPDQEGTREMLRMIKEDAEVDATTIATAGEKSFDGFLYAIRL</sequence>
<dbReference type="InterPro" id="IPR050362">
    <property type="entry name" value="Cation-dep_OMT"/>
</dbReference>
<name>A0A5M3N0I4_CONPW</name>
<keyword evidence="2 5" id="KW-0808">Transferase</keyword>
<dbReference type="PANTHER" id="PTHR10509">
    <property type="entry name" value="O-METHYLTRANSFERASE-RELATED"/>
    <property type="match status" value="1"/>
</dbReference>
<evidence type="ECO:0000313" key="6">
    <source>
        <dbReference type="Proteomes" id="UP000053558"/>
    </source>
</evidence>
<evidence type="ECO:0000256" key="3">
    <source>
        <dbReference type="ARBA" id="ARBA00022691"/>
    </source>
</evidence>
<evidence type="ECO:0000256" key="2">
    <source>
        <dbReference type="ARBA" id="ARBA00022679"/>
    </source>
</evidence>
<dbReference type="GO" id="GO:0032259">
    <property type="term" value="P:methylation"/>
    <property type="evidence" value="ECO:0007669"/>
    <property type="project" value="UniProtKB-KW"/>
</dbReference>